<dbReference type="RefSeq" id="WP_090389684.1">
    <property type="nucleotide sequence ID" value="NZ_FMZO01000004.1"/>
</dbReference>
<dbReference type="EMBL" id="FMZO01000004">
    <property type="protein sequence ID" value="SDC80095.1"/>
    <property type="molecule type" value="Genomic_DNA"/>
</dbReference>
<evidence type="ECO:0000256" key="1">
    <source>
        <dbReference type="SAM" id="Phobius"/>
    </source>
</evidence>
<dbReference type="Proteomes" id="UP000198757">
    <property type="component" value="Unassembled WGS sequence"/>
</dbReference>
<keyword evidence="1" id="KW-1133">Transmembrane helix</keyword>
<protein>
    <submittedName>
        <fullName evidence="2">Uncharacterized protein</fullName>
    </submittedName>
</protein>
<dbReference type="AlphaFoldDB" id="A0A1G6PL60"/>
<evidence type="ECO:0000313" key="3">
    <source>
        <dbReference type="Proteomes" id="UP000198757"/>
    </source>
</evidence>
<feature type="transmembrane region" description="Helical" evidence="1">
    <location>
        <begin position="72"/>
        <end position="94"/>
    </location>
</feature>
<reference evidence="3" key="1">
    <citation type="submission" date="2016-10" db="EMBL/GenBank/DDBJ databases">
        <authorList>
            <person name="Varghese N."/>
            <person name="Submissions S."/>
        </authorList>
    </citation>
    <scope>NUCLEOTIDE SEQUENCE [LARGE SCALE GENOMIC DNA]</scope>
    <source>
        <strain evidence="3">DSM 25811 / CCM 8410 / LMG 26954 / E90</strain>
    </source>
</reference>
<organism evidence="2 3">
    <name type="scientific">Niabella drilacis (strain DSM 25811 / CCM 8410 / CCUG 62505 / LMG 26954 / E90)</name>
    <dbReference type="NCBI Taxonomy" id="1285928"/>
    <lineage>
        <taxon>Bacteria</taxon>
        <taxon>Pseudomonadati</taxon>
        <taxon>Bacteroidota</taxon>
        <taxon>Chitinophagia</taxon>
        <taxon>Chitinophagales</taxon>
        <taxon>Chitinophagaceae</taxon>
        <taxon>Niabella</taxon>
    </lineage>
</organism>
<sequence length="359" mass="42403">MNQAIHKLRLFFCFFSGEDDFIIRKCNTRIQLFFALIGLLVQVVFVLCWLSAALFVSHIFDNARWVSIPVGIIWACLVTLLYLLLLYTISPALLPVAQKKTTIYNGKKKTVIIEEKKNGKKALLGFSFLFRVGLIIFLAVVVAQPINVWVFAHNYEEGDRFAETLKAILNSHPLSWVLTVFICSIMLLPVYLKYAVRKISEKSFKEDFESKDTEKGLRHLREQLGNITDFEHLSKQILSVNINSIRTADFYFQKSLIEHRIILEEYEQFKKDYTIRLVERNRHYNRTCWENLMPYLNRLENVNPEEYRLLYAQLENDLQECAFEKYEYWADHPFRTKYKMAARKLTAEAELLQTFYQEK</sequence>
<dbReference type="Pfam" id="PF14362">
    <property type="entry name" value="DUF4407"/>
    <property type="match status" value="1"/>
</dbReference>
<dbReference type="InterPro" id="IPR025519">
    <property type="entry name" value="DUF4407"/>
</dbReference>
<keyword evidence="1" id="KW-0812">Transmembrane</keyword>
<feature type="transmembrane region" description="Helical" evidence="1">
    <location>
        <begin position="122"/>
        <end position="143"/>
    </location>
</feature>
<feature type="transmembrane region" description="Helical" evidence="1">
    <location>
        <begin position="174"/>
        <end position="192"/>
    </location>
</feature>
<dbReference type="STRING" id="1285928.SAMN04487894_10454"/>
<feature type="transmembrane region" description="Helical" evidence="1">
    <location>
        <begin position="32"/>
        <end position="60"/>
    </location>
</feature>
<dbReference type="OrthoDB" id="639894at2"/>
<name>A0A1G6PL60_NIADE</name>
<proteinExistence type="predicted"/>
<keyword evidence="3" id="KW-1185">Reference proteome</keyword>
<evidence type="ECO:0000313" key="2">
    <source>
        <dbReference type="EMBL" id="SDC80095.1"/>
    </source>
</evidence>
<accession>A0A1G6PL60</accession>
<gene>
    <name evidence="2" type="ORF">SAMN04487894_10454</name>
</gene>
<keyword evidence="1" id="KW-0472">Membrane</keyword>